<dbReference type="EMBL" id="JAKLTR010000001">
    <property type="protein sequence ID" value="MCG2612886.1"/>
    <property type="molecule type" value="Genomic_DNA"/>
</dbReference>
<organism evidence="1 2">
    <name type="scientific">Terrimonas ginsenosidimutans</name>
    <dbReference type="NCBI Taxonomy" id="2908004"/>
    <lineage>
        <taxon>Bacteria</taxon>
        <taxon>Pseudomonadati</taxon>
        <taxon>Bacteroidota</taxon>
        <taxon>Chitinophagia</taxon>
        <taxon>Chitinophagales</taxon>
        <taxon>Chitinophagaceae</taxon>
        <taxon>Terrimonas</taxon>
    </lineage>
</organism>
<dbReference type="RefSeq" id="WP_237868113.1">
    <property type="nucleotide sequence ID" value="NZ_JAKLTR010000001.1"/>
</dbReference>
<comment type="caution">
    <text evidence="1">The sequence shown here is derived from an EMBL/GenBank/DDBJ whole genome shotgun (WGS) entry which is preliminary data.</text>
</comment>
<name>A0ABS9KKN8_9BACT</name>
<keyword evidence="2" id="KW-1185">Reference proteome</keyword>
<evidence type="ECO:0000313" key="2">
    <source>
        <dbReference type="Proteomes" id="UP001165367"/>
    </source>
</evidence>
<reference evidence="1" key="1">
    <citation type="submission" date="2022-01" db="EMBL/GenBank/DDBJ databases">
        <authorList>
            <person name="Jo J.-H."/>
            <person name="Im W.-T."/>
        </authorList>
    </citation>
    <scope>NUCLEOTIDE SEQUENCE</scope>
    <source>
        <strain evidence="1">NA20</strain>
    </source>
</reference>
<accession>A0ABS9KKN8</accession>
<protein>
    <submittedName>
        <fullName evidence="1">Uncharacterized protein</fullName>
    </submittedName>
</protein>
<gene>
    <name evidence="1" type="ORF">LZZ85_01295</name>
</gene>
<evidence type="ECO:0000313" key="1">
    <source>
        <dbReference type="EMBL" id="MCG2612886.1"/>
    </source>
</evidence>
<proteinExistence type="predicted"/>
<sequence>MLEVFVLAPSVLITMQVHTGSFFRPASVLLFTEQNRDLPVLLQFVHNKTEAGSGSVAKIRSITRKWLNGCINEAERVNLGKVIDH</sequence>
<dbReference type="Proteomes" id="UP001165367">
    <property type="component" value="Unassembled WGS sequence"/>
</dbReference>